<keyword evidence="5" id="KW-0328">Glycosyltransferase</keyword>
<feature type="domain" description="Glycosyltransferase N-terminal" evidence="7">
    <location>
        <begin position="1"/>
        <end position="231"/>
    </location>
</feature>
<dbReference type="Pfam" id="PF26168">
    <property type="entry name" value="Glyco_transf_N"/>
    <property type="match status" value="1"/>
</dbReference>
<evidence type="ECO:0000259" key="7">
    <source>
        <dbReference type="Pfam" id="PF26168"/>
    </source>
</evidence>
<dbReference type="InterPro" id="IPR035595">
    <property type="entry name" value="UDP_glycos_trans_CS"/>
</dbReference>
<gene>
    <name evidence="8" type="ORF">Tsubulata_031990</name>
</gene>
<dbReference type="CDD" id="cd03784">
    <property type="entry name" value="GT1_Gtf-like"/>
    <property type="match status" value="1"/>
</dbReference>
<evidence type="ECO:0000256" key="4">
    <source>
        <dbReference type="ARBA" id="ARBA00047606"/>
    </source>
</evidence>
<dbReference type="GO" id="GO:0050404">
    <property type="term" value="F:zeatin O-beta-D-xylosyltransferase activity"/>
    <property type="evidence" value="ECO:0007669"/>
    <property type="project" value="UniProtKB-ARBA"/>
</dbReference>
<accession>A0A9Q0GCQ2</accession>
<dbReference type="GO" id="GO:0047213">
    <property type="term" value="F:anthocyanidin 3-O-glucosyltransferase activity"/>
    <property type="evidence" value="ECO:0007669"/>
    <property type="project" value="UniProtKB-EC"/>
</dbReference>
<dbReference type="Pfam" id="PF00201">
    <property type="entry name" value="UDPGT"/>
    <property type="match status" value="1"/>
</dbReference>
<evidence type="ECO:0000313" key="8">
    <source>
        <dbReference type="EMBL" id="KAJ4847301.1"/>
    </source>
</evidence>
<dbReference type="FunFam" id="3.40.50.2000:FF:000060">
    <property type="entry name" value="Glycosyltransferase"/>
    <property type="match status" value="1"/>
</dbReference>
<dbReference type="PANTHER" id="PTHR48044">
    <property type="entry name" value="GLYCOSYLTRANSFERASE"/>
    <property type="match status" value="1"/>
</dbReference>
<comment type="catalytic activity">
    <reaction evidence="4">
        <text>an anthocyanidin + UDP-alpha-D-glucose + H(+) = an anthocyanidin 3-O-beta-D-glucoside + UDP</text>
        <dbReference type="Rhea" id="RHEA:20093"/>
        <dbReference type="ChEBI" id="CHEBI:15378"/>
        <dbReference type="ChEBI" id="CHEBI:16307"/>
        <dbReference type="ChEBI" id="CHEBI:58223"/>
        <dbReference type="ChEBI" id="CHEBI:58885"/>
        <dbReference type="ChEBI" id="CHEBI:143576"/>
        <dbReference type="EC" id="2.4.1.115"/>
    </reaction>
</comment>
<dbReference type="PROSITE" id="PS00375">
    <property type="entry name" value="UDPGT"/>
    <property type="match status" value="1"/>
</dbReference>
<comment type="caution">
    <text evidence="8">The sequence shown here is derived from an EMBL/GenBank/DDBJ whole genome shotgun (WGS) entry which is preliminary data.</text>
</comment>
<dbReference type="Proteomes" id="UP001141552">
    <property type="component" value="Unassembled WGS sequence"/>
</dbReference>
<dbReference type="OrthoDB" id="5835829at2759"/>
<evidence type="ECO:0000256" key="1">
    <source>
        <dbReference type="ARBA" id="ARBA00004935"/>
    </source>
</evidence>
<dbReference type="PANTHER" id="PTHR48044:SF22">
    <property type="entry name" value="GLYCOSYLTRANSFERASE"/>
    <property type="match status" value="1"/>
</dbReference>
<comment type="similarity">
    <text evidence="2 5">Belongs to the UDP-glycosyltransferase family.</text>
</comment>
<evidence type="ECO:0000256" key="6">
    <source>
        <dbReference type="RuleBase" id="RU362057"/>
    </source>
</evidence>
<dbReference type="EC" id="2.4.1.-" evidence="6"/>
<evidence type="ECO:0000313" key="9">
    <source>
        <dbReference type="Proteomes" id="UP001141552"/>
    </source>
</evidence>
<dbReference type="InterPro" id="IPR002213">
    <property type="entry name" value="UDP_glucos_trans"/>
</dbReference>
<keyword evidence="9" id="KW-1185">Reference proteome</keyword>
<dbReference type="SUPFAM" id="SSF53756">
    <property type="entry name" value="UDP-Glycosyltransferase/glycogen phosphorylase"/>
    <property type="match status" value="1"/>
</dbReference>
<organism evidence="8 9">
    <name type="scientific">Turnera subulata</name>
    <dbReference type="NCBI Taxonomy" id="218843"/>
    <lineage>
        <taxon>Eukaryota</taxon>
        <taxon>Viridiplantae</taxon>
        <taxon>Streptophyta</taxon>
        <taxon>Embryophyta</taxon>
        <taxon>Tracheophyta</taxon>
        <taxon>Spermatophyta</taxon>
        <taxon>Magnoliopsida</taxon>
        <taxon>eudicotyledons</taxon>
        <taxon>Gunneridae</taxon>
        <taxon>Pentapetalae</taxon>
        <taxon>rosids</taxon>
        <taxon>fabids</taxon>
        <taxon>Malpighiales</taxon>
        <taxon>Passifloraceae</taxon>
        <taxon>Turnera</taxon>
    </lineage>
</organism>
<dbReference type="FunFam" id="3.40.50.2000:FF:000238">
    <property type="entry name" value="Glycosyltransferase"/>
    <property type="match status" value="1"/>
</dbReference>
<keyword evidence="3 5" id="KW-0808">Transferase</keyword>
<name>A0A9Q0GCQ2_9ROSI</name>
<dbReference type="AlphaFoldDB" id="A0A9Q0GCQ2"/>
<evidence type="ECO:0000256" key="2">
    <source>
        <dbReference type="ARBA" id="ARBA00009995"/>
    </source>
</evidence>
<sequence>MVPLPMQGHLNQLLHLASRLILSYNIPVHYVATATHNRQAKHRVQGWQPQVVSNIHFHNLEIPPPLHPLPPPANTSDADDQTKFPSHLQPVFDAISLLQGPVSALLRSLSRTARKVAVVHDSLTASLIQEVGLISNAESYTFHSSSAFVVHLYLKHRAGEAISEEIPALEGCFTKEFCDFIEAQYKYRNLSSGFLYNTCRIIEHEYLDSLEKGTTEEQPLVKHWAVGPLNPLTTYHRNSTTKTSKDQRHPCLEWLDKQGQNSVIYVSFGTATTLSDDQIEELAIGLKQSQHKFIWVLRDADEGDVFSGGNDLEAGRRKPQGLLPDGYEEWVEEGGMGLVVRDWAPQLEILGHRATGGFMSHCGWNSCMESISMGVPLAAWPMHSDQPRNTILITEVLKIGIVARPWEHRHETVGSQVVESVVRKLMGSQEGEDIRKRAAELGDCVRRSVGEGGVSSSEMDSFVAHITTTG</sequence>
<reference evidence="8" key="2">
    <citation type="journal article" date="2023" name="Plants (Basel)">
        <title>Annotation of the Turnera subulata (Passifloraceae) Draft Genome Reveals the S-Locus Evolved after the Divergence of Turneroideae from Passifloroideae in a Stepwise Manner.</title>
        <authorList>
            <person name="Henning P.M."/>
            <person name="Roalson E.H."/>
            <person name="Mir W."/>
            <person name="McCubbin A.G."/>
            <person name="Shore J.S."/>
        </authorList>
    </citation>
    <scope>NUCLEOTIDE SEQUENCE</scope>
    <source>
        <strain evidence="8">F60SS</strain>
    </source>
</reference>
<evidence type="ECO:0000256" key="3">
    <source>
        <dbReference type="ARBA" id="ARBA00022679"/>
    </source>
</evidence>
<proteinExistence type="inferred from homology"/>
<protein>
    <recommendedName>
        <fullName evidence="6">Glycosyltransferase</fullName>
        <ecNumber evidence="6">2.4.1.-</ecNumber>
    </recommendedName>
</protein>
<dbReference type="EMBL" id="JAKUCV010001204">
    <property type="protein sequence ID" value="KAJ4847301.1"/>
    <property type="molecule type" value="Genomic_DNA"/>
</dbReference>
<comment type="pathway">
    <text evidence="1">Pigment biosynthesis; anthocyanin biosynthesis.</text>
</comment>
<dbReference type="Gene3D" id="3.40.50.2000">
    <property type="entry name" value="Glycogen Phosphorylase B"/>
    <property type="match status" value="2"/>
</dbReference>
<evidence type="ECO:0000256" key="5">
    <source>
        <dbReference type="RuleBase" id="RU003718"/>
    </source>
</evidence>
<reference evidence="8" key="1">
    <citation type="submission" date="2022-02" db="EMBL/GenBank/DDBJ databases">
        <authorList>
            <person name="Henning P.M."/>
            <person name="McCubbin A.G."/>
            <person name="Shore J.S."/>
        </authorList>
    </citation>
    <scope>NUCLEOTIDE SEQUENCE</scope>
    <source>
        <strain evidence="8">F60SS</strain>
        <tissue evidence="8">Leaves</tissue>
    </source>
</reference>
<dbReference type="InterPro" id="IPR058980">
    <property type="entry name" value="Glyco_transf_N"/>
</dbReference>
<dbReference type="GO" id="GO:0009690">
    <property type="term" value="P:cytokinin metabolic process"/>
    <property type="evidence" value="ECO:0007669"/>
    <property type="project" value="UniProtKB-ARBA"/>
</dbReference>